<dbReference type="EMBL" id="JAPEUV010000035">
    <property type="protein sequence ID" value="KAJ4337867.1"/>
    <property type="molecule type" value="Genomic_DNA"/>
</dbReference>
<comment type="caution">
    <text evidence="7">The sequence shown here is derived from an EMBL/GenBank/DDBJ whole genome shotgun (WGS) entry which is preliminary data.</text>
</comment>
<dbReference type="GO" id="GO:0016020">
    <property type="term" value="C:membrane"/>
    <property type="evidence" value="ECO:0007669"/>
    <property type="project" value="UniProtKB-SubCell"/>
</dbReference>
<dbReference type="SUPFAM" id="SSF144083">
    <property type="entry name" value="Magnesium transport protein CorA, transmembrane region"/>
    <property type="match status" value="1"/>
</dbReference>
<dbReference type="Gene3D" id="1.20.58.340">
    <property type="entry name" value="Magnesium transport protein CorA, transmembrane region"/>
    <property type="match status" value="1"/>
</dbReference>
<keyword evidence="4 6" id="KW-0472">Membrane</keyword>
<feature type="transmembrane region" description="Helical" evidence="6">
    <location>
        <begin position="367"/>
        <end position="391"/>
    </location>
</feature>
<dbReference type="AlphaFoldDB" id="A0A9W8X1J4"/>
<evidence type="ECO:0000256" key="3">
    <source>
        <dbReference type="ARBA" id="ARBA00022989"/>
    </source>
</evidence>
<protein>
    <submittedName>
        <fullName evidence="7">Uncharacterized protein</fullName>
    </submittedName>
</protein>
<evidence type="ECO:0000256" key="6">
    <source>
        <dbReference type="SAM" id="Phobius"/>
    </source>
</evidence>
<sequence length="450" mass="50682">MDKASVTSIEAVVNTKSSTRRKSVVVQASARVLDQQSASADTHGPFVPYHPVKARSSSSAWGEDIFQMRAHIESLQIPRSTIDEFEHFYNQPSKGKEAVNDPFRALFRAIHDDTHCLVDIIRVSLQRIREGTLDEDLMQKRVGFWRGLLHSLNFNLEELEQRLRAFVSFTYEAEHHSTPSQILGKDTRQTLRACMKLIDRSSRSLLAEMQIVDSRRSIAEAESVSKLTELAFVFIPLSFVASLFSMQIHELDGGVPAYTFVIIAIGFVFAAYVVCLSIRSSRLIEQKNRMVQKMRDESHLQHNDQIPTHTFVLWAGRSIGFSMFKSIKETVSFITPFILVLAFLAVILSPIVLLWQRNINNGFPAVITVIMLLLDAVLILPVVLIDGGIAIDPRVHIREIKKNHAINKKLREKIAKRKRQKDGHDPEIGDVDSSSDGDGQSRSGISSVRS</sequence>
<evidence type="ECO:0000256" key="1">
    <source>
        <dbReference type="ARBA" id="ARBA00004141"/>
    </source>
</evidence>
<evidence type="ECO:0000256" key="4">
    <source>
        <dbReference type="ARBA" id="ARBA00023136"/>
    </source>
</evidence>
<dbReference type="InterPro" id="IPR045863">
    <property type="entry name" value="CorA_TM1_TM2"/>
</dbReference>
<feature type="transmembrane region" description="Helical" evidence="6">
    <location>
        <begin position="255"/>
        <end position="278"/>
    </location>
</feature>
<gene>
    <name evidence="7" type="ORF">N0V87_004423</name>
</gene>
<feature type="compositionally biased region" description="Low complexity" evidence="5">
    <location>
        <begin position="436"/>
        <end position="450"/>
    </location>
</feature>
<keyword evidence="2 6" id="KW-0812">Transmembrane</keyword>
<feature type="transmembrane region" description="Helical" evidence="6">
    <location>
        <begin position="333"/>
        <end position="355"/>
    </location>
</feature>
<proteinExistence type="predicted"/>
<keyword evidence="8" id="KW-1185">Reference proteome</keyword>
<feature type="transmembrane region" description="Helical" evidence="6">
    <location>
        <begin position="230"/>
        <end position="249"/>
    </location>
</feature>
<evidence type="ECO:0000313" key="7">
    <source>
        <dbReference type="EMBL" id="KAJ4337867.1"/>
    </source>
</evidence>
<reference evidence="7" key="1">
    <citation type="submission" date="2022-10" db="EMBL/GenBank/DDBJ databases">
        <title>Tapping the CABI collections for fungal endophytes: first genome assemblies for Collariella, Neodidymelliopsis, Ascochyta clinopodiicola, Didymella pomorum, Didymosphaeria variabile, Neocosmospora piperis and Neocucurbitaria cava.</title>
        <authorList>
            <person name="Hill R."/>
        </authorList>
    </citation>
    <scope>NUCLEOTIDE SEQUENCE</scope>
    <source>
        <strain evidence="7">IMI 360193</strain>
    </source>
</reference>
<dbReference type="Proteomes" id="UP001140562">
    <property type="component" value="Unassembled WGS sequence"/>
</dbReference>
<evidence type="ECO:0000313" key="8">
    <source>
        <dbReference type="Proteomes" id="UP001140562"/>
    </source>
</evidence>
<dbReference type="OrthoDB" id="3231000at2759"/>
<feature type="region of interest" description="Disordered" evidence="5">
    <location>
        <begin position="414"/>
        <end position="450"/>
    </location>
</feature>
<evidence type="ECO:0000256" key="5">
    <source>
        <dbReference type="SAM" id="MobiDB-lite"/>
    </source>
</evidence>
<accession>A0A9W8X1J4</accession>
<name>A0A9W8X1J4_9PLEO</name>
<comment type="subcellular location">
    <subcellularLocation>
        <location evidence="1">Membrane</location>
        <topology evidence="1">Multi-pass membrane protein</topology>
    </subcellularLocation>
</comment>
<keyword evidence="3 6" id="KW-1133">Transmembrane helix</keyword>
<organism evidence="7 8">
    <name type="scientific">Didymella glomerata</name>
    <dbReference type="NCBI Taxonomy" id="749621"/>
    <lineage>
        <taxon>Eukaryota</taxon>
        <taxon>Fungi</taxon>
        <taxon>Dikarya</taxon>
        <taxon>Ascomycota</taxon>
        <taxon>Pezizomycotina</taxon>
        <taxon>Dothideomycetes</taxon>
        <taxon>Pleosporomycetidae</taxon>
        <taxon>Pleosporales</taxon>
        <taxon>Pleosporineae</taxon>
        <taxon>Didymellaceae</taxon>
        <taxon>Didymella</taxon>
    </lineage>
</organism>
<evidence type="ECO:0000256" key="2">
    <source>
        <dbReference type="ARBA" id="ARBA00022692"/>
    </source>
</evidence>